<comment type="caution">
    <text evidence="2">The sequence shown here is derived from an EMBL/GenBank/DDBJ whole genome shotgun (WGS) entry which is preliminary data.</text>
</comment>
<protein>
    <recommendedName>
        <fullName evidence="1">F-box domain-containing protein</fullName>
    </recommendedName>
</protein>
<dbReference type="EMBL" id="NNAY01002332">
    <property type="protein sequence ID" value="OXU21530.1"/>
    <property type="molecule type" value="Genomic_DNA"/>
</dbReference>
<dbReference type="Proteomes" id="UP000215335">
    <property type="component" value="Unassembled WGS sequence"/>
</dbReference>
<evidence type="ECO:0000313" key="3">
    <source>
        <dbReference type="Proteomes" id="UP000215335"/>
    </source>
</evidence>
<dbReference type="PANTHER" id="PTHR15493">
    <property type="entry name" value="F-BOX ONLY PROTEIN 5 AND 43"/>
    <property type="match status" value="1"/>
</dbReference>
<name>A0A232ET44_9HYME</name>
<dbReference type="PANTHER" id="PTHR15493:SF9">
    <property type="entry name" value="GH14043P"/>
    <property type="match status" value="1"/>
</dbReference>
<sequence>MFHDIYEENIHSRSYDLINKSKKSSMESYDSGYLSITPNSHGSSYHSNLPLYFTKKSYKTNQVSGYKSPSHCQQNSFKMELRSQKKSRMKPLEFSTCSRESLDNDNRATPDYTGKETVDIFKLLAEKSNHPRIITKILSYLNLQDLCSVTMVSKSWQRICSNDIKAEERRLKYITLKQCSKENIILLSKSKLEDLVQLTPKARYSRKGFLTAVSSNLLQVPKMNFEPDSPPVSPSKVIFNSFIKYIPASKEQSL</sequence>
<dbReference type="SUPFAM" id="SSF81383">
    <property type="entry name" value="F-box domain"/>
    <property type="match status" value="1"/>
</dbReference>
<dbReference type="STRING" id="543379.A0A232ET44"/>
<dbReference type="Pfam" id="PF12937">
    <property type="entry name" value="F-box-like"/>
    <property type="match status" value="1"/>
</dbReference>
<dbReference type="InterPro" id="IPR001810">
    <property type="entry name" value="F-box_dom"/>
</dbReference>
<keyword evidence="3" id="KW-1185">Reference proteome</keyword>
<dbReference type="CDD" id="cd22086">
    <property type="entry name" value="F-box_EMI"/>
    <property type="match status" value="1"/>
</dbReference>
<feature type="domain" description="F-box" evidence="1">
    <location>
        <begin position="133"/>
        <end position="163"/>
    </location>
</feature>
<dbReference type="InterPro" id="IPR036047">
    <property type="entry name" value="F-box-like_dom_sf"/>
</dbReference>
<evidence type="ECO:0000313" key="2">
    <source>
        <dbReference type="EMBL" id="OXU21530.1"/>
    </source>
</evidence>
<organism evidence="2 3">
    <name type="scientific">Trichomalopsis sarcophagae</name>
    <dbReference type="NCBI Taxonomy" id="543379"/>
    <lineage>
        <taxon>Eukaryota</taxon>
        <taxon>Metazoa</taxon>
        <taxon>Ecdysozoa</taxon>
        <taxon>Arthropoda</taxon>
        <taxon>Hexapoda</taxon>
        <taxon>Insecta</taxon>
        <taxon>Pterygota</taxon>
        <taxon>Neoptera</taxon>
        <taxon>Endopterygota</taxon>
        <taxon>Hymenoptera</taxon>
        <taxon>Apocrita</taxon>
        <taxon>Proctotrupomorpha</taxon>
        <taxon>Chalcidoidea</taxon>
        <taxon>Pteromalidae</taxon>
        <taxon>Pteromalinae</taxon>
        <taxon>Trichomalopsis</taxon>
    </lineage>
</organism>
<accession>A0A232ET44</accession>
<dbReference type="OrthoDB" id="9984940at2759"/>
<evidence type="ECO:0000259" key="1">
    <source>
        <dbReference type="Pfam" id="PF12937"/>
    </source>
</evidence>
<dbReference type="GO" id="GO:0007088">
    <property type="term" value="P:regulation of mitotic nuclear division"/>
    <property type="evidence" value="ECO:0007669"/>
    <property type="project" value="InterPro"/>
</dbReference>
<reference evidence="2 3" key="1">
    <citation type="journal article" date="2017" name="Curr. Biol.">
        <title>The Evolution of Venom by Co-option of Single-Copy Genes.</title>
        <authorList>
            <person name="Martinson E.O."/>
            <person name="Mrinalini"/>
            <person name="Kelkar Y.D."/>
            <person name="Chang C.H."/>
            <person name="Werren J.H."/>
        </authorList>
    </citation>
    <scope>NUCLEOTIDE SEQUENCE [LARGE SCALE GENOMIC DNA]</scope>
    <source>
        <strain evidence="2 3">Alberta</strain>
        <tissue evidence="2">Whole body</tissue>
    </source>
</reference>
<dbReference type="AlphaFoldDB" id="A0A232ET44"/>
<gene>
    <name evidence="2" type="ORF">TSAR_013810</name>
</gene>
<dbReference type="GO" id="GO:0045835">
    <property type="term" value="P:negative regulation of meiotic nuclear division"/>
    <property type="evidence" value="ECO:0007669"/>
    <property type="project" value="InterPro"/>
</dbReference>
<proteinExistence type="predicted"/>
<dbReference type="InterPro" id="IPR047147">
    <property type="entry name" value="FBX5_43"/>
</dbReference>
<dbReference type="GO" id="GO:0005634">
    <property type="term" value="C:nucleus"/>
    <property type="evidence" value="ECO:0007669"/>
    <property type="project" value="TreeGrafter"/>
</dbReference>
<dbReference type="Gene3D" id="1.20.1280.50">
    <property type="match status" value="1"/>
</dbReference>